<comment type="caution">
    <text evidence="2">The sequence shown here is derived from an EMBL/GenBank/DDBJ whole genome shotgun (WGS) entry which is preliminary data.</text>
</comment>
<keyword evidence="3" id="KW-1185">Reference proteome</keyword>
<evidence type="ECO:0000256" key="1">
    <source>
        <dbReference type="SAM" id="MobiDB-lite"/>
    </source>
</evidence>
<feature type="non-terminal residue" evidence="2">
    <location>
        <position position="1"/>
    </location>
</feature>
<feature type="region of interest" description="Disordered" evidence="1">
    <location>
        <begin position="32"/>
        <end position="58"/>
    </location>
</feature>
<evidence type="ECO:0000313" key="3">
    <source>
        <dbReference type="Proteomes" id="UP000606786"/>
    </source>
</evidence>
<proteinExistence type="predicted"/>
<evidence type="ECO:0000313" key="2">
    <source>
        <dbReference type="EMBL" id="CAD7003276.1"/>
    </source>
</evidence>
<dbReference type="EMBL" id="CAJHJT010000034">
    <property type="protein sequence ID" value="CAD7003276.1"/>
    <property type="molecule type" value="Genomic_DNA"/>
</dbReference>
<reference evidence="2" key="1">
    <citation type="submission" date="2020-11" db="EMBL/GenBank/DDBJ databases">
        <authorList>
            <person name="Whitehead M."/>
        </authorList>
    </citation>
    <scope>NUCLEOTIDE SEQUENCE</scope>
    <source>
        <strain evidence="2">EGII</strain>
    </source>
</reference>
<feature type="non-terminal residue" evidence="2">
    <location>
        <position position="58"/>
    </location>
</feature>
<organism evidence="2 3">
    <name type="scientific">Ceratitis capitata</name>
    <name type="common">Mediterranean fruit fly</name>
    <name type="synonym">Tephritis capitata</name>
    <dbReference type="NCBI Taxonomy" id="7213"/>
    <lineage>
        <taxon>Eukaryota</taxon>
        <taxon>Metazoa</taxon>
        <taxon>Ecdysozoa</taxon>
        <taxon>Arthropoda</taxon>
        <taxon>Hexapoda</taxon>
        <taxon>Insecta</taxon>
        <taxon>Pterygota</taxon>
        <taxon>Neoptera</taxon>
        <taxon>Endopterygota</taxon>
        <taxon>Diptera</taxon>
        <taxon>Brachycera</taxon>
        <taxon>Muscomorpha</taxon>
        <taxon>Tephritoidea</taxon>
        <taxon>Tephritidae</taxon>
        <taxon>Ceratitis</taxon>
        <taxon>Ceratitis</taxon>
    </lineage>
</organism>
<accession>A0A811V069</accession>
<protein>
    <submittedName>
        <fullName evidence="2">(Mediterranean fruit fly) hypothetical protein</fullName>
    </submittedName>
</protein>
<name>A0A811V069_CERCA</name>
<feature type="compositionally biased region" description="Low complexity" evidence="1">
    <location>
        <begin position="32"/>
        <end position="52"/>
    </location>
</feature>
<sequence>MFVNHIHNRIIAFDDVGCMHICNTKNAIVSSNNSYSVSSSSSGSSSGVINNSCVANAA</sequence>
<gene>
    <name evidence="2" type="ORF">CCAP1982_LOCUS11738</name>
</gene>
<dbReference type="AlphaFoldDB" id="A0A811V069"/>
<dbReference type="Proteomes" id="UP000606786">
    <property type="component" value="Unassembled WGS sequence"/>
</dbReference>